<dbReference type="RefSeq" id="WP_052690669.1">
    <property type="nucleotide sequence ID" value="NZ_KQ033885.1"/>
</dbReference>
<dbReference type="EMBL" id="JWMF01000003">
    <property type="protein sequence ID" value="KJY52200.1"/>
    <property type="molecule type" value="Genomic_DNA"/>
</dbReference>
<organism evidence="3 4">
    <name type="scientific">Bifidobacterium mellis</name>
    <dbReference type="NCBI Taxonomy" id="1293823"/>
    <lineage>
        <taxon>Bacteria</taxon>
        <taxon>Bacillati</taxon>
        <taxon>Actinomycetota</taxon>
        <taxon>Actinomycetes</taxon>
        <taxon>Bifidobacteriales</taxon>
        <taxon>Bifidobacteriaceae</taxon>
        <taxon>Bifidobacterium</taxon>
    </lineage>
</organism>
<dbReference type="AlphaFoldDB" id="A0A0F4L0J4"/>
<dbReference type="PANTHER" id="PTHR43236">
    <property type="entry name" value="ANTITOXIN HIGA1"/>
    <property type="match status" value="1"/>
</dbReference>
<dbReference type="InterPro" id="IPR052345">
    <property type="entry name" value="Rad_response_metalloprotease"/>
</dbReference>
<dbReference type="PROSITE" id="PS50943">
    <property type="entry name" value="HTH_CROC1"/>
    <property type="match status" value="1"/>
</dbReference>
<name>A0A0F4L0J4_9BIFI</name>
<reference evidence="3 4" key="1">
    <citation type="submission" date="2014-12" db="EMBL/GenBank/DDBJ databases">
        <title>Comparative genomics of the lactic acid bacteria isolated from the honey bee gut.</title>
        <authorList>
            <person name="Ellegaard K.M."/>
            <person name="Tamarit D."/>
            <person name="Javelind E."/>
            <person name="Olofsson T."/>
            <person name="Andersson S.G."/>
            <person name="Vasquez A."/>
        </authorList>
    </citation>
    <scope>NUCLEOTIDE SEQUENCE [LARGE SCALE GENOMIC DNA]</scope>
    <source>
        <strain evidence="3 4">Bin7</strain>
    </source>
</reference>
<dbReference type="Gene3D" id="1.10.10.2910">
    <property type="match status" value="1"/>
</dbReference>
<feature type="domain" description="HTH cro/C1-type" evidence="2">
    <location>
        <begin position="9"/>
        <end position="64"/>
    </location>
</feature>
<dbReference type="SUPFAM" id="SSF47413">
    <property type="entry name" value="lambda repressor-like DNA-binding domains"/>
    <property type="match status" value="1"/>
</dbReference>
<evidence type="ECO:0000313" key="3">
    <source>
        <dbReference type="EMBL" id="KJY52200.1"/>
    </source>
</evidence>
<keyword evidence="4" id="KW-1185">Reference proteome</keyword>
<evidence type="ECO:0000259" key="2">
    <source>
        <dbReference type="PROSITE" id="PS50943"/>
    </source>
</evidence>
<sequence length="369" mass="41469">MNEFNPTRIELARKYRGWTKKELAEHSGMTPTYIGILVGNPTANLTESSIEKIAYATSLPLSFFMLREPGLDWNRLAFRRKKRITLNLSNRICAEFEMLTDMVSRVSSMSNVPDDTASWLDEIAPTLDPRAQGVRDIAANTRAILGLPSTGAVRNMIRIVERKGVIIAPLTTKVADSVSDGVTYPGKALIGYFPENKPGDRLRFTIAHELGHLVLHRYRRPKDVSLMEREANEFAGEFLLPESDARAVISPSMMLEDYLYVKSGWGISVGAAVRRAFDLGLIDGDKYKSLYVRMAQRHWIKHEPVEVKTEHPVRLAQMLGRAFGGLDDTGRSTVPRDGIEGFLGIPFELANDWCDNRLTEKAASWTIMR</sequence>
<dbReference type="Proteomes" id="UP000033567">
    <property type="component" value="Unassembled WGS sequence"/>
</dbReference>
<accession>A0A0F4L0J4</accession>
<dbReference type="InterPro" id="IPR001387">
    <property type="entry name" value="Cro/C1-type_HTH"/>
</dbReference>
<evidence type="ECO:0000256" key="1">
    <source>
        <dbReference type="ARBA" id="ARBA00007227"/>
    </source>
</evidence>
<dbReference type="Gene3D" id="1.10.260.40">
    <property type="entry name" value="lambda repressor-like DNA-binding domains"/>
    <property type="match status" value="1"/>
</dbReference>
<gene>
    <name evidence="3" type="ORF">JF70_02890</name>
</gene>
<dbReference type="SMART" id="SM00530">
    <property type="entry name" value="HTH_XRE"/>
    <property type="match status" value="1"/>
</dbReference>
<comment type="similarity">
    <text evidence="1">Belongs to the short-chain fatty acyl-CoA assimilation regulator (ScfR) family.</text>
</comment>
<dbReference type="InterPro" id="IPR010982">
    <property type="entry name" value="Lambda_DNA-bd_dom_sf"/>
</dbReference>
<dbReference type="InterPro" id="IPR010359">
    <property type="entry name" value="IrrE_HExxH"/>
</dbReference>
<protein>
    <recommendedName>
        <fullName evidence="2">HTH cro/C1-type domain-containing protein</fullName>
    </recommendedName>
</protein>
<dbReference type="Pfam" id="PF06114">
    <property type="entry name" value="Peptidase_M78"/>
    <property type="match status" value="1"/>
</dbReference>
<proteinExistence type="inferred from homology"/>
<evidence type="ECO:0000313" key="4">
    <source>
        <dbReference type="Proteomes" id="UP000033567"/>
    </source>
</evidence>
<dbReference type="CDD" id="cd00093">
    <property type="entry name" value="HTH_XRE"/>
    <property type="match status" value="1"/>
</dbReference>
<dbReference type="PANTHER" id="PTHR43236:SF1">
    <property type="entry name" value="BLL7220 PROTEIN"/>
    <property type="match status" value="1"/>
</dbReference>
<dbReference type="GO" id="GO:0003677">
    <property type="term" value="F:DNA binding"/>
    <property type="evidence" value="ECO:0007669"/>
    <property type="project" value="InterPro"/>
</dbReference>
<comment type="caution">
    <text evidence="3">The sequence shown here is derived from an EMBL/GenBank/DDBJ whole genome shotgun (WGS) entry which is preliminary data.</text>
</comment>
<dbReference type="PATRIC" id="fig|1684.5.peg.305"/>